<keyword evidence="2" id="KW-1185">Reference proteome</keyword>
<evidence type="ECO:0000313" key="2">
    <source>
        <dbReference type="Proteomes" id="UP001207468"/>
    </source>
</evidence>
<evidence type="ECO:0000313" key="1">
    <source>
        <dbReference type="EMBL" id="KAI9507768.1"/>
    </source>
</evidence>
<sequence length="310" mass="34007">MKRTRTAILVSYDGSTDSEDEGEKGTKPPKERPSPPPPPVKKRKLPALAAHLAPAVPLDDPSKHQGRTRTTPHVEGQWAAYVYVPLALRGTLRRVVERAVEMTRREVPGVRVLGGPDPDSDSVADLRELHISLTRPFYLRAHQRDEMKRAVRDAARSQPPFAASFAAFSDLTNDEHTRTFLSMEIGAGHQELRALSAALTAALHSFRQKEYYEQPRFHASFAWVLLARPAQDLPSQSSEPLELSPSATPSEGSARADTSSFSTIAHLPENIVPALNAQLGSQLKGSAGVFDAEEVRIRIGKDVFSWTLAG</sequence>
<organism evidence="1 2">
    <name type="scientific">Russula earlei</name>
    <dbReference type="NCBI Taxonomy" id="71964"/>
    <lineage>
        <taxon>Eukaryota</taxon>
        <taxon>Fungi</taxon>
        <taxon>Dikarya</taxon>
        <taxon>Basidiomycota</taxon>
        <taxon>Agaricomycotina</taxon>
        <taxon>Agaricomycetes</taxon>
        <taxon>Russulales</taxon>
        <taxon>Russulaceae</taxon>
        <taxon>Russula</taxon>
    </lineage>
</organism>
<comment type="caution">
    <text evidence="1">The sequence shown here is derived from an EMBL/GenBank/DDBJ whole genome shotgun (WGS) entry which is preliminary data.</text>
</comment>
<dbReference type="Proteomes" id="UP001207468">
    <property type="component" value="Unassembled WGS sequence"/>
</dbReference>
<protein>
    <submittedName>
        <fullName evidence="1">Uncharacterized protein</fullName>
    </submittedName>
</protein>
<accession>A0ACC0U7T6</accession>
<gene>
    <name evidence="1" type="ORF">F5148DRAFT_1202081</name>
</gene>
<dbReference type="EMBL" id="JAGFNK010000112">
    <property type="protein sequence ID" value="KAI9507768.1"/>
    <property type="molecule type" value="Genomic_DNA"/>
</dbReference>
<name>A0ACC0U7T6_9AGAM</name>
<reference evidence="1" key="1">
    <citation type="submission" date="2021-03" db="EMBL/GenBank/DDBJ databases">
        <title>Evolutionary priming and transition to the ectomycorrhizal habit in an iconic lineage of mushroom-forming fungi: is preadaptation a requirement?</title>
        <authorList>
            <consortium name="DOE Joint Genome Institute"/>
            <person name="Looney B.P."/>
            <person name="Miyauchi S."/>
            <person name="Morin E."/>
            <person name="Drula E."/>
            <person name="Courty P.E."/>
            <person name="Chicoki N."/>
            <person name="Fauchery L."/>
            <person name="Kohler A."/>
            <person name="Kuo A."/>
            <person name="LaButti K."/>
            <person name="Pangilinan J."/>
            <person name="Lipzen A."/>
            <person name="Riley R."/>
            <person name="Andreopoulos W."/>
            <person name="He G."/>
            <person name="Johnson J."/>
            <person name="Barry K.W."/>
            <person name="Grigoriev I.V."/>
            <person name="Nagy L."/>
            <person name="Hibbett D."/>
            <person name="Henrissat B."/>
            <person name="Matheny P.B."/>
            <person name="Labbe J."/>
            <person name="Martin A.F."/>
        </authorList>
    </citation>
    <scope>NUCLEOTIDE SEQUENCE</scope>
    <source>
        <strain evidence="1">BPL698</strain>
    </source>
</reference>
<proteinExistence type="predicted"/>